<name>A0ABT7WIT1_9FLAO</name>
<evidence type="ECO:0000259" key="2">
    <source>
        <dbReference type="Pfam" id="PF01425"/>
    </source>
</evidence>
<proteinExistence type="inferred from homology"/>
<comment type="similarity">
    <text evidence="1">Belongs to the amidase family.</text>
</comment>
<reference evidence="3" key="1">
    <citation type="submission" date="2023-06" db="EMBL/GenBank/DDBJ databases">
        <title>Robiginitalea aurantiacus sp. nov. and Algoriphagus sediminis sp. nov., isolated from coastal sediment.</title>
        <authorList>
            <person name="Zhou Z.Y."/>
            <person name="An J."/>
            <person name="Jia Y.W."/>
            <person name="Du Z.J."/>
        </authorList>
    </citation>
    <scope>NUCLEOTIDE SEQUENCE</scope>
    <source>
        <strain evidence="3">M39</strain>
    </source>
</reference>
<comment type="caution">
    <text evidence="3">The sequence shown here is derived from an EMBL/GenBank/DDBJ whole genome shotgun (WGS) entry which is preliminary data.</text>
</comment>
<sequence>MERRDFVKKSGSSVFYTAIAGSVLPGVFSSCENGKKETPQIIPELFDEFMQYDAIGLSELIKTKQISPAELLEVVIKRIEYFNPKINAVNIKLYERAREMVLNTNSNSVFAGVPVLIKDMIDIGGVVRSDGSKLMQNNIPSESVSYIVELEKSGLTIVGRTNVPEFASHSNTWNELFGKTLNPWDVTKTVFGSSGGSSAAVAAGIVPLAHGTDGAGSNRIPPNACGLFGFKPSRGRLASGEKGGADDFLKTNCGISRSVRDNEQLFIATQKRENNPYVTIKNSLKNIPLKSLKVGYIRTGLEGYEIDPEIVAKQDEIVKLLTSLGHQVKEVTIPLNGDDFYDQFNVFFLTKFVPLVNNIMANNSAYTEIGDIKELTNFVKTEAIFAKDFNEEELAKATDYITNTIPAIFESMFEENDVLFSAVCPIKTQPIEFLNPMTDSFMDKKFIVGQTLSLTCFANICGHPAMSVPLSTIDNLPLGSMFQASIGNDESLYQLAYQLEEAKPWKDQWPEMSYK</sequence>
<keyword evidence="4" id="KW-1185">Reference proteome</keyword>
<feature type="domain" description="Amidase" evidence="2">
    <location>
        <begin position="70"/>
        <end position="492"/>
    </location>
</feature>
<dbReference type="RefSeq" id="WP_289726189.1">
    <property type="nucleotide sequence ID" value="NZ_JAUDUY010000019.1"/>
</dbReference>
<dbReference type="PANTHER" id="PTHR11895">
    <property type="entry name" value="TRANSAMIDASE"/>
    <property type="match status" value="1"/>
</dbReference>
<protein>
    <submittedName>
        <fullName evidence="3">Amidase</fullName>
    </submittedName>
</protein>
<dbReference type="InterPro" id="IPR023631">
    <property type="entry name" value="Amidase_dom"/>
</dbReference>
<organism evidence="3 4">
    <name type="scientific">Robiginitalea aurantiaca</name>
    <dbReference type="NCBI Taxonomy" id="3056915"/>
    <lineage>
        <taxon>Bacteria</taxon>
        <taxon>Pseudomonadati</taxon>
        <taxon>Bacteroidota</taxon>
        <taxon>Flavobacteriia</taxon>
        <taxon>Flavobacteriales</taxon>
        <taxon>Flavobacteriaceae</taxon>
        <taxon>Robiginitalea</taxon>
    </lineage>
</organism>
<evidence type="ECO:0000256" key="1">
    <source>
        <dbReference type="ARBA" id="ARBA00009199"/>
    </source>
</evidence>
<dbReference type="InterPro" id="IPR000120">
    <property type="entry name" value="Amidase"/>
</dbReference>
<dbReference type="Pfam" id="PF01425">
    <property type="entry name" value="Amidase"/>
    <property type="match status" value="1"/>
</dbReference>
<dbReference type="InterPro" id="IPR036928">
    <property type="entry name" value="AS_sf"/>
</dbReference>
<dbReference type="Gene3D" id="3.90.1300.10">
    <property type="entry name" value="Amidase signature (AS) domain"/>
    <property type="match status" value="1"/>
</dbReference>
<dbReference type="PROSITE" id="PS51257">
    <property type="entry name" value="PROKAR_LIPOPROTEIN"/>
    <property type="match status" value="1"/>
</dbReference>
<accession>A0ABT7WIT1</accession>
<dbReference type="Proteomes" id="UP001174839">
    <property type="component" value="Unassembled WGS sequence"/>
</dbReference>
<dbReference type="PANTHER" id="PTHR11895:SF7">
    <property type="entry name" value="GLUTAMYL-TRNA(GLN) AMIDOTRANSFERASE SUBUNIT A, MITOCHONDRIAL"/>
    <property type="match status" value="1"/>
</dbReference>
<gene>
    <name evidence="3" type="ORF">QU605_15210</name>
</gene>
<dbReference type="SUPFAM" id="SSF75304">
    <property type="entry name" value="Amidase signature (AS) enzymes"/>
    <property type="match status" value="1"/>
</dbReference>
<evidence type="ECO:0000313" key="3">
    <source>
        <dbReference type="EMBL" id="MDM9632825.1"/>
    </source>
</evidence>
<evidence type="ECO:0000313" key="4">
    <source>
        <dbReference type="Proteomes" id="UP001174839"/>
    </source>
</evidence>
<dbReference type="EMBL" id="JAUDUY010000019">
    <property type="protein sequence ID" value="MDM9632825.1"/>
    <property type="molecule type" value="Genomic_DNA"/>
</dbReference>